<evidence type="ECO:0000313" key="8">
    <source>
        <dbReference type="Proteomes" id="UP000229757"/>
    </source>
</evidence>
<evidence type="ECO:0000256" key="2">
    <source>
        <dbReference type="ARBA" id="ARBA00022692"/>
    </source>
</evidence>
<keyword evidence="3 5" id="KW-1133">Transmembrane helix</keyword>
<feature type="transmembrane region" description="Helical" evidence="5">
    <location>
        <begin position="376"/>
        <end position="395"/>
    </location>
</feature>
<keyword evidence="4 5" id="KW-0472">Membrane</keyword>
<feature type="transmembrane region" description="Helical" evidence="5">
    <location>
        <begin position="83"/>
        <end position="101"/>
    </location>
</feature>
<dbReference type="InterPro" id="IPR007016">
    <property type="entry name" value="O-antigen_ligase-rel_domated"/>
</dbReference>
<dbReference type="PANTHER" id="PTHR37422:SF13">
    <property type="entry name" value="LIPOPOLYSACCHARIDE BIOSYNTHESIS PROTEIN PA4999-RELATED"/>
    <property type="match status" value="1"/>
</dbReference>
<keyword evidence="7" id="KW-0436">Ligase</keyword>
<dbReference type="KEGG" id="rfo:REIFOR_00256"/>
<dbReference type="GO" id="GO:0016874">
    <property type="term" value="F:ligase activity"/>
    <property type="evidence" value="ECO:0007669"/>
    <property type="project" value="UniProtKB-KW"/>
</dbReference>
<dbReference type="PANTHER" id="PTHR37422">
    <property type="entry name" value="TEICHURONIC ACID BIOSYNTHESIS PROTEIN TUAE"/>
    <property type="match status" value="1"/>
</dbReference>
<feature type="transmembrane region" description="Helical" evidence="5">
    <location>
        <begin position="333"/>
        <end position="355"/>
    </location>
</feature>
<proteinExistence type="predicted"/>
<evidence type="ECO:0000256" key="5">
    <source>
        <dbReference type="SAM" id="Phobius"/>
    </source>
</evidence>
<feature type="transmembrane region" description="Helical" evidence="5">
    <location>
        <begin position="232"/>
        <end position="264"/>
    </location>
</feature>
<dbReference type="InterPro" id="IPR051533">
    <property type="entry name" value="WaaL-like"/>
</dbReference>
<dbReference type="Proteomes" id="UP000229757">
    <property type="component" value="Chromosome"/>
</dbReference>
<feature type="transmembrane region" description="Helical" evidence="5">
    <location>
        <begin position="107"/>
        <end position="128"/>
    </location>
</feature>
<accession>A0A2K8KKB6</accession>
<reference evidence="7 8" key="1">
    <citation type="journal article" date="2017" name="Environ. Microbiol.">
        <title>Genomic and physiological analyses of 'Reinekea forsetii' reveal a versatile opportunistic lifestyle during spring algae blooms.</title>
        <authorList>
            <person name="Avci B."/>
            <person name="Hahnke R.L."/>
            <person name="Chafee M."/>
            <person name="Fischer T."/>
            <person name="Gruber-Vodicka H."/>
            <person name="Tegetmeyer H.E."/>
            <person name="Harder J."/>
            <person name="Fuchs B.M."/>
            <person name="Amann R.I."/>
            <person name="Teeling H."/>
        </authorList>
    </citation>
    <scope>NUCLEOTIDE SEQUENCE [LARGE SCALE GENOMIC DNA]</scope>
    <source>
        <strain evidence="7 8">Hel1_31_D35</strain>
    </source>
</reference>
<comment type="subcellular location">
    <subcellularLocation>
        <location evidence="1">Membrane</location>
        <topology evidence="1">Multi-pass membrane protein</topology>
    </subcellularLocation>
</comment>
<feature type="transmembrane region" description="Helical" evidence="5">
    <location>
        <begin position="401"/>
        <end position="422"/>
    </location>
</feature>
<evidence type="ECO:0000313" key="7">
    <source>
        <dbReference type="EMBL" id="ATX75433.1"/>
    </source>
</evidence>
<dbReference type="Pfam" id="PF04932">
    <property type="entry name" value="Wzy_C"/>
    <property type="match status" value="1"/>
</dbReference>
<dbReference type="AlphaFoldDB" id="A0A2K8KKB6"/>
<dbReference type="GO" id="GO:0016020">
    <property type="term" value="C:membrane"/>
    <property type="evidence" value="ECO:0007669"/>
    <property type="project" value="UniProtKB-SubCell"/>
</dbReference>
<feature type="transmembrane region" description="Helical" evidence="5">
    <location>
        <begin position="53"/>
        <end position="71"/>
    </location>
</feature>
<feature type="transmembrane region" description="Helical" evidence="5">
    <location>
        <begin position="296"/>
        <end position="313"/>
    </location>
</feature>
<organism evidence="7 8">
    <name type="scientific">Reinekea forsetii</name>
    <dbReference type="NCBI Taxonomy" id="1336806"/>
    <lineage>
        <taxon>Bacteria</taxon>
        <taxon>Pseudomonadati</taxon>
        <taxon>Pseudomonadota</taxon>
        <taxon>Gammaproteobacteria</taxon>
        <taxon>Oceanospirillales</taxon>
        <taxon>Saccharospirillaceae</taxon>
        <taxon>Reinekea</taxon>
    </lineage>
</organism>
<evidence type="ECO:0000256" key="3">
    <source>
        <dbReference type="ARBA" id="ARBA00022989"/>
    </source>
</evidence>
<dbReference type="EMBL" id="CP011797">
    <property type="protein sequence ID" value="ATX75433.1"/>
    <property type="molecule type" value="Genomic_DNA"/>
</dbReference>
<keyword evidence="2 5" id="KW-0812">Transmembrane</keyword>
<evidence type="ECO:0000256" key="1">
    <source>
        <dbReference type="ARBA" id="ARBA00004141"/>
    </source>
</evidence>
<feature type="transmembrane region" description="Helical" evidence="5">
    <location>
        <begin position="206"/>
        <end position="226"/>
    </location>
</feature>
<evidence type="ECO:0000259" key="6">
    <source>
        <dbReference type="Pfam" id="PF04932"/>
    </source>
</evidence>
<feature type="transmembrane region" description="Helical" evidence="5">
    <location>
        <begin position="135"/>
        <end position="161"/>
    </location>
</feature>
<feature type="domain" description="O-antigen ligase-related" evidence="6">
    <location>
        <begin position="215"/>
        <end position="350"/>
    </location>
</feature>
<keyword evidence="8" id="KW-1185">Reference proteome</keyword>
<gene>
    <name evidence="7" type="ORF">REIFOR_00256</name>
</gene>
<protein>
    <submittedName>
        <fullName evidence="7">Lipid A core-O-antigen ligase</fullName>
    </submittedName>
</protein>
<evidence type="ECO:0000256" key="4">
    <source>
        <dbReference type="ARBA" id="ARBA00023136"/>
    </source>
</evidence>
<feature type="transmembrane region" description="Helical" evidence="5">
    <location>
        <begin position="181"/>
        <end position="199"/>
    </location>
</feature>
<sequence>MSRSNPSYTLERFYFINIKPMWFYFWHEHPAFWCICGYLFFEYFRPQSIYPMIDFLPWTKLFLILSLVLSVADGKAQAKFSTIHFILLLLTLWVFLSYSYAYDKAFYQAHIIDYLQWPIIFIAITRIVSTKERFYVFLMIFFVCNLKLSIGTAKIWLMSGFANMGGNLNGPAGFFQNSGELAIEMLIMFGLSLGLYKAYFNNEQRFGKFIIILAIGTSIATLIGAGSRGSQIALIFMVLIWFRSALLKPTQLILGATIILIVWLNFPEAQKARFSTIGTDRPSLQRQLYWQNGYEIIRSHPIGGVGFYGYIPYYYDHFPDDMLYASVGLPHNIFIQVGTDLGLVGLLLYCALILAPLVRTRPYFVTYAKGADSIAVIRPILAGLNYGFVGFLVAGQFVSVVYYPFMWIYLALTVTGTAAFPLPSGRVR</sequence>
<name>A0A2K8KKB6_9GAMM</name>
<feature type="transmembrane region" description="Helical" evidence="5">
    <location>
        <begin position="21"/>
        <end position="41"/>
    </location>
</feature>